<evidence type="ECO:0000256" key="3">
    <source>
        <dbReference type="ARBA" id="ARBA00022655"/>
    </source>
</evidence>
<keyword evidence="4 5" id="KW-0808">Transferase</keyword>
<dbReference type="EC" id="2.1.2.11" evidence="5"/>
<proteinExistence type="inferred from homology"/>
<dbReference type="InterPro" id="IPR015813">
    <property type="entry name" value="Pyrv/PenolPyrv_kinase-like_dom"/>
</dbReference>
<comment type="cofactor">
    <cofactor evidence="5">
        <name>Mg(2+)</name>
        <dbReference type="ChEBI" id="CHEBI:18420"/>
    </cofactor>
    <text evidence="5">Binds 1 Mg(2+) ion per subunit.</text>
</comment>
<feature type="binding site" evidence="5">
    <location>
        <position position="81"/>
    </location>
    <ligand>
        <name>Mg(2+)</name>
        <dbReference type="ChEBI" id="CHEBI:18420"/>
    </ligand>
</feature>
<dbReference type="HAMAP" id="MF_00156">
    <property type="entry name" value="PanB"/>
    <property type="match status" value="1"/>
</dbReference>
<evidence type="ECO:0000256" key="1">
    <source>
        <dbReference type="ARBA" id="ARBA00008676"/>
    </source>
</evidence>
<dbReference type="GO" id="GO:0003864">
    <property type="term" value="F:3-methyl-2-oxobutanoate hydroxymethyltransferase activity"/>
    <property type="evidence" value="ECO:0007669"/>
    <property type="project" value="UniProtKB-EC"/>
</dbReference>
<feature type="binding site" evidence="5">
    <location>
        <position position="42"/>
    </location>
    <ligand>
        <name>Mg(2+)</name>
        <dbReference type="ChEBI" id="CHEBI:18420"/>
    </ligand>
</feature>
<sequence>MTVRTVLESKQQGRPVVMVTAYDYPFARLADAAGVDMILVGDSLGNVVLGYPSTVFVTLDDMVHHTKAVRRGVQRALLVADLPFLTFHLSVDEALKAAGRLVQEGGAEAVKLEGAGRVAEVVHRLTEAGIPVVGHLGLLPQRVHALGGYRVQGRDEEEARRLLDQALALEQAGAFALVLEMVPRELAASITRRLRIPTIGIGAGPDCDGQVLVIHDLLGLTHGRVPRFVRRYAELGRLALEALQRYAADVRNRTFPTDEHSYHLAPDVAQRLADEEGGAPYGDR</sequence>
<comment type="catalytic activity">
    <reaction evidence="5">
        <text>(6R)-5,10-methylene-5,6,7,8-tetrahydrofolate + 3-methyl-2-oxobutanoate + H2O = 2-dehydropantoate + (6S)-5,6,7,8-tetrahydrofolate</text>
        <dbReference type="Rhea" id="RHEA:11824"/>
        <dbReference type="ChEBI" id="CHEBI:11561"/>
        <dbReference type="ChEBI" id="CHEBI:11851"/>
        <dbReference type="ChEBI" id="CHEBI:15377"/>
        <dbReference type="ChEBI" id="CHEBI:15636"/>
        <dbReference type="ChEBI" id="CHEBI:57453"/>
        <dbReference type="EC" id="2.1.2.11"/>
    </reaction>
</comment>
<keyword evidence="5" id="KW-0963">Cytoplasm</keyword>
<feature type="binding site" evidence="5">
    <location>
        <begin position="42"/>
        <end position="43"/>
    </location>
    <ligand>
        <name>3-methyl-2-oxobutanoate</name>
        <dbReference type="ChEBI" id="CHEBI:11851"/>
    </ligand>
</feature>
<keyword evidence="5" id="KW-0479">Metal-binding</keyword>
<evidence type="ECO:0000256" key="2">
    <source>
        <dbReference type="ARBA" id="ARBA00011424"/>
    </source>
</evidence>
<organism evidence="6 7">
    <name type="scientific">Thermaerobacter composti</name>
    <dbReference type="NCBI Taxonomy" id="554949"/>
    <lineage>
        <taxon>Bacteria</taxon>
        <taxon>Bacillati</taxon>
        <taxon>Bacillota</taxon>
        <taxon>Clostridia</taxon>
        <taxon>Eubacteriales</taxon>
        <taxon>Clostridiales Family XVII. Incertae Sedis</taxon>
        <taxon>Thermaerobacter</taxon>
    </lineage>
</organism>
<dbReference type="Gene3D" id="3.20.20.60">
    <property type="entry name" value="Phosphoenolpyruvate-binding domains"/>
    <property type="match status" value="1"/>
</dbReference>
<feature type="binding site" evidence="5">
    <location>
        <position position="81"/>
    </location>
    <ligand>
        <name>3-methyl-2-oxobutanoate</name>
        <dbReference type="ChEBI" id="CHEBI:11851"/>
    </ligand>
</feature>
<evidence type="ECO:0000256" key="4">
    <source>
        <dbReference type="ARBA" id="ARBA00022679"/>
    </source>
</evidence>
<keyword evidence="3 5" id="KW-0566">Pantothenate biosynthesis</keyword>
<comment type="subcellular location">
    <subcellularLocation>
        <location evidence="5">Cytoplasm</location>
    </subcellularLocation>
</comment>
<comment type="function">
    <text evidence="5">Catalyzes the reversible reaction in which hydroxymethyl group from 5,10-methylenetetrahydrofolate is transferred onto alpha-ketoisovalerate to form ketopantoate.</text>
</comment>
<dbReference type="Pfam" id="PF02548">
    <property type="entry name" value="Pantoate_transf"/>
    <property type="match status" value="1"/>
</dbReference>
<evidence type="ECO:0000313" key="6">
    <source>
        <dbReference type="EMBL" id="WPD20216.1"/>
    </source>
</evidence>
<name>A0ABZ0QRU1_9FIRM</name>
<comment type="subunit">
    <text evidence="2 5">Homodecamer; pentamer of dimers.</text>
</comment>
<dbReference type="SUPFAM" id="SSF51621">
    <property type="entry name" value="Phosphoenolpyruvate/pyruvate domain"/>
    <property type="match status" value="1"/>
</dbReference>
<dbReference type="PANTHER" id="PTHR20881:SF0">
    <property type="entry name" value="3-METHYL-2-OXOBUTANOATE HYDROXYMETHYLTRANSFERASE"/>
    <property type="match status" value="1"/>
</dbReference>
<dbReference type="PANTHER" id="PTHR20881">
    <property type="entry name" value="3-METHYL-2-OXOBUTANOATE HYDROXYMETHYLTRANSFERASE"/>
    <property type="match status" value="1"/>
</dbReference>
<feature type="binding site" evidence="5">
    <location>
        <position position="113"/>
    </location>
    <ligand>
        <name>Mg(2+)</name>
        <dbReference type="ChEBI" id="CHEBI:18420"/>
    </ligand>
</feature>
<keyword evidence="7" id="KW-1185">Reference proteome</keyword>
<feature type="binding site" evidence="5">
    <location>
        <position position="111"/>
    </location>
    <ligand>
        <name>3-methyl-2-oxobutanoate</name>
        <dbReference type="ChEBI" id="CHEBI:11851"/>
    </ligand>
</feature>
<comment type="pathway">
    <text evidence="5">Cofactor biosynthesis; (R)-pantothenate biosynthesis; (R)-pantoate from 3-methyl-2-oxobutanoate: step 1/2.</text>
</comment>
<dbReference type="EMBL" id="CP132508">
    <property type="protein sequence ID" value="WPD20216.1"/>
    <property type="molecule type" value="Genomic_DNA"/>
</dbReference>
<keyword evidence="5" id="KW-0460">Magnesium</keyword>
<dbReference type="Proteomes" id="UP001304683">
    <property type="component" value="Chromosome"/>
</dbReference>
<dbReference type="CDD" id="cd06557">
    <property type="entry name" value="KPHMT-like"/>
    <property type="match status" value="1"/>
</dbReference>
<dbReference type="NCBIfam" id="TIGR00222">
    <property type="entry name" value="panB"/>
    <property type="match status" value="1"/>
</dbReference>
<evidence type="ECO:0000313" key="7">
    <source>
        <dbReference type="Proteomes" id="UP001304683"/>
    </source>
</evidence>
<dbReference type="InterPro" id="IPR040442">
    <property type="entry name" value="Pyrv_kinase-like_dom_sf"/>
</dbReference>
<evidence type="ECO:0000256" key="5">
    <source>
        <dbReference type="HAMAP-Rule" id="MF_00156"/>
    </source>
</evidence>
<comment type="similarity">
    <text evidence="1 5">Belongs to the PanB family.</text>
</comment>
<dbReference type="NCBIfam" id="NF001452">
    <property type="entry name" value="PRK00311.1"/>
    <property type="match status" value="1"/>
</dbReference>
<dbReference type="PIRSF" id="PIRSF000388">
    <property type="entry name" value="Pantoate_hydroxy_MeTrfase"/>
    <property type="match status" value="1"/>
</dbReference>
<protein>
    <recommendedName>
        <fullName evidence="5">3-methyl-2-oxobutanoate hydroxymethyltransferase</fullName>
        <ecNumber evidence="5">2.1.2.11</ecNumber>
    </recommendedName>
    <alternativeName>
        <fullName evidence="5">Ketopantoate hydroxymethyltransferase</fullName>
        <shortName evidence="5">KPHMT</shortName>
    </alternativeName>
</protein>
<accession>A0ABZ0QRU1</accession>
<dbReference type="InterPro" id="IPR003700">
    <property type="entry name" value="Pantoate_hydroxy_MeTrfase"/>
</dbReference>
<gene>
    <name evidence="5 6" type="primary">panB</name>
    <name evidence="6" type="ORF">Q5761_01675</name>
</gene>
<feature type="active site" description="Proton acceptor" evidence="5">
    <location>
        <position position="180"/>
    </location>
</feature>
<reference evidence="6 7" key="1">
    <citation type="submission" date="2023-08" db="EMBL/GenBank/DDBJ databases">
        <title>Genome sequence of Thermaerobacter compostii strain Ins1, a spore-forming filamentous bacterium isolated from a deep geothermal reservoir.</title>
        <authorList>
            <person name="Bregnard D."/>
            <person name="Gonzalez D."/>
            <person name="Junier P."/>
        </authorList>
    </citation>
    <scope>NUCLEOTIDE SEQUENCE [LARGE SCALE GENOMIC DNA]</scope>
    <source>
        <strain evidence="6 7">Ins1</strain>
    </source>
</reference>